<organism evidence="1 2">
    <name type="scientific">Pseudomonas syringae</name>
    <dbReference type="NCBI Taxonomy" id="317"/>
    <lineage>
        <taxon>Bacteria</taxon>
        <taxon>Pseudomonadati</taxon>
        <taxon>Pseudomonadota</taxon>
        <taxon>Gammaproteobacteria</taxon>
        <taxon>Pseudomonadales</taxon>
        <taxon>Pseudomonadaceae</taxon>
        <taxon>Pseudomonas</taxon>
    </lineage>
</organism>
<evidence type="ECO:0000313" key="2">
    <source>
        <dbReference type="Proteomes" id="UP000814010"/>
    </source>
</evidence>
<gene>
    <name evidence="1" type="ORF">GIV53_16355</name>
</gene>
<dbReference type="RefSeq" id="WP_236425461.1">
    <property type="nucleotide sequence ID" value="NZ_CAWQUS010000106.1"/>
</dbReference>
<sequence>MQDHHQKNHEWIEYFASIEVIDGELESGVRVIIDAIPRGVIAELKALSPEQAVEHFEEKFAFLLLTTKFSPDLAASLVNKKNWASLSLTHIDPTDENAIEAQSVNFSIDEDGTGQTFWIKIEQKEVPKSELSVLVSLAEVDFLADCDTLDCLGEPRSIDEHGGIAVYDVGQANLCAVVDTYEHPILFFDLGWPLPFNKRSARQHGPFDPFILDDPDTKIPIVLSHLDWDHWGFAYKSGQARYDNKRGFWKSEVSYHDEIMSRPWLMRRPRFHRHKLGPSHIHLVLTLSQTPLEDLTPALKIWPAKRSRMDWGACTIIRCSPEPGTITTPAFLRNNESLALMAASTSNQYKVLLCGDADYPSIGASYKRRLTGIVAPHHGGSVTSWSIPPASGVGQMVMSTYPGCYSNVPSVNTETEARDKGWEIRKTCNRRHCHGSCGNNGNQLIELSPYQPECGCGQVPRGGLCLSL</sequence>
<evidence type="ECO:0000313" key="1">
    <source>
        <dbReference type="EMBL" id="MCF5630848.1"/>
    </source>
</evidence>
<dbReference type="InterPro" id="IPR036866">
    <property type="entry name" value="RibonucZ/Hydroxyglut_hydro"/>
</dbReference>
<proteinExistence type="predicted"/>
<dbReference type="EMBL" id="WKAE01000182">
    <property type="protein sequence ID" value="MCF5630848.1"/>
    <property type="molecule type" value="Genomic_DNA"/>
</dbReference>
<name>A0A9Q4FIF7_PSESX</name>
<protein>
    <recommendedName>
        <fullName evidence="3">Metallo-beta-lactamase domain-containing protein</fullName>
    </recommendedName>
</protein>
<dbReference type="Gene3D" id="3.60.15.10">
    <property type="entry name" value="Ribonuclease Z/Hydroxyacylglutathione hydrolase-like"/>
    <property type="match status" value="1"/>
</dbReference>
<reference evidence="1" key="1">
    <citation type="submission" date="2019-11" db="EMBL/GenBank/DDBJ databases">
        <title>Epiphytic Pseudomonas syringae from cherry orchards.</title>
        <authorList>
            <person name="Hulin M.T."/>
        </authorList>
    </citation>
    <scope>NUCLEOTIDE SEQUENCE</scope>
    <source>
        <strain evidence="1">PA-2-5E</strain>
    </source>
</reference>
<comment type="caution">
    <text evidence="1">The sequence shown here is derived from an EMBL/GenBank/DDBJ whole genome shotgun (WGS) entry which is preliminary data.</text>
</comment>
<accession>A0A9Q4FIF7</accession>
<evidence type="ECO:0008006" key="3">
    <source>
        <dbReference type="Google" id="ProtNLM"/>
    </source>
</evidence>
<dbReference type="Proteomes" id="UP000814010">
    <property type="component" value="Unassembled WGS sequence"/>
</dbReference>
<dbReference type="AlphaFoldDB" id="A0A9Q4FIF7"/>